<dbReference type="InterPro" id="IPR037898">
    <property type="entry name" value="NudC_fam"/>
</dbReference>
<dbReference type="Gene3D" id="2.60.40.790">
    <property type="match status" value="1"/>
</dbReference>
<dbReference type="GO" id="GO:0051082">
    <property type="term" value="F:unfolded protein binding"/>
    <property type="evidence" value="ECO:0007669"/>
    <property type="project" value="TreeGrafter"/>
</dbReference>
<dbReference type="Pfam" id="PF04969">
    <property type="entry name" value="CS"/>
    <property type="match status" value="1"/>
</dbReference>
<name>A0A0L7QQ55_9HYME</name>
<dbReference type="InterPro" id="IPR007052">
    <property type="entry name" value="CS_dom"/>
</dbReference>
<sequence length="323" mass="37593">MSSDHDQAFLQILQKEKNIPNFLDALFGFLYRYTDLYIESGGDQKLGFPPGMGEKLVLHSFQKWKRISKFPSETDLLNNQDFIIENDDKDEDESMTIEEDSPIPQVDHEVEIETCKESQIIGQSSQLIKRDRSSDSYNGAVRENYTWSQTISDIDVLVKLPSCIKTSKDLRIHLDSKEIKIEARASRVEQNQEIEECLYFVWITIFKEEFCFKIRKDESMWSIVPGQHISIHLEKASERWWDALIIGEPKIDLSKIDCSRNLDDLGSEEQMKVHELMWNHQQKLLGKPTSEQIKIEKVLRKAWEAKGSPFEGTPYDPSIINFN</sequence>
<dbReference type="EMBL" id="KQ414806">
    <property type="protein sequence ID" value="KOC60621.1"/>
    <property type="molecule type" value="Genomic_DNA"/>
</dbReference>
<dbReference type="AlphaFoldDB" id="A0A0L7QQ55"/>
<dbReference type="GO" id="GO:0005737">
    <property type="term" value="C:cytoplasm"/>
    <property type="evidence" value="ECO:0007669"/>
    <property type="project" value="TreeGrafter"/>
</dbReference>
<gene>
    <name evidence="3" type="ORF">WH47_07982</name>
</gene>
<dbReference type="Pfam" id="PF14050">
    <property type="entry name" value="Nudc_N"/>
    <property type="match status" value="1"/>
</dbReference>
<keyword evidence="1" id="KW-0597">Phosphoprotein</keyword>
<reference evidence="3 4" key="1">
    <citation type="submission" date="2015-07" db="EMBL/GenBank/DDBJ databases">
        <title>The genome of Habropoda laboriosa.</title>
        <authorList>
            <person name="Pan H."/>
            <person name="Kapheim K."/>
        </authorList>
    </citation>
    <scope>NUCLEOTIDE SEQUENCE [LARGE SCALE GENOMIC DNA]</scope>
    <source>
        <strain evidence="3">0110345459</strain>
    </source>
</reference>
<evidence type="ECO:0000259" key="2">
    <source>
        <dbReference type="PROSITE" id="PS51203"/>
    </source>
</evidence>
<evidence type="ECO:0000313" key="4">
    <source>
        <dbReference type="Proteomes" id="UP000053825"/>
    </source>
</evidence>
<dbReference type="PANTHER" id="PTHR12356">
    <property type="entry name" value="NUCLEAR MOVEMENT PROTEIN NUDC"/>
    <property type="match status" value="1"/>
</dbReference>
<dbReference type="InterPro" id="IPR008978">
    <property type="entry name" value="HSP20-like_chaperone"/>
</dbReference>
<proteinExistence type="predicted"/>
<feature type="domain" description="CS" evidence="2">
    <location>
        <begin position="140"/>
        <end position="245"/>
    </location>
</feature>
<evidence type="ECO:0000256" key="1">
    <source>
        <dbReference type="ARBA" id="ARBA00022553"/>
    </source>
</evidence>
<keyword evidence="4" id="KW-1185">Reference proteome</keyword>
<accession>A0A0L7QQ55</accession>
<dbReference type="SUPFAM" id="SSF49764">
    <property type="entry name" value="HSP20-like chaperones"/>
    <property type="match status" value="1"/>
</dbReference>
<protein>
    <submittedName>
        <fullName evidence="3">NudC domain-containing protein 3</fullName>
    </submittedName>
</protein>
<organism evidence="3 4">
    <name type="scientific">Habropoda laboriosa</name>
    <dbReference type="NCBI Taxonomy" id="597456"/>
    <lineage>
        <taxon>Eukaryota</taxon>
        <taxon>Metazoa</taxon>
        <taxon>Ecdysozoa</taxon>
        <taxon>Arthropoda</taxon>
        <taxon>Hexapoda</taxon>
        <taxon>Insecta</taxon>
        <taxon>Pterygota</taxon>
        <taxon>Neoptera</taxon>
        <taxon>Endopterygota</taxon>
        <taxon>Hymenoptera</taxon>
        <taxon>Apocrita</taxon>
        <taxon>Aculeata</taxon>
        <taxon>Apoidea</taxon>
        <taxon>Anthophila</taxon>
        <taxon>Apidae</taxon>
        <taxon>Habropoda</taxon>
    </lineage>
</organism>
<evidence type="ECO:0000313" key="3">
    <source>
        <dbReference type="EMBL" id="KOC60621.1"/>
    </source>
</evidence>
<dbReference type="PANTHER" id="PTHR12356:SF19">
    <property type="entry name" value="NUDC DOMAIN-CONTAINING PROTEIN 3"/>
    <property type="match status" value="1"/>
</dbReference>
<dbReference type="OrthoDB" id="515366at2759"/>
<dbReference type="Proteomes" id="UP000053825">
    <property type="component" value="Unassembled WGS sequence"/>
</dbReference>
<dbReference type="GO" id="GO:0006457">
    <property type="term" value="P:protein folding"/>
    <property type="evidence" value="ECO:0007669"/>
    <property type="project" value="TreeGrafter"/>
</dbReference>
<dbReference type="InterPro" id="IPR025934">
    <property type="entry name" value="NudC_N_dom"/>
</dbReference>
<dbReference type="STRING" id="597456.A0A0L7QQ55"/>
<dbReference type="PROSITE" id="PS51203">
    <property type="entry name" value="CS"/>
    <property type="match status" value="1"/>
</dbReference>